<dbReference type="FunFam" id="1.10.10.10:FF:000322">
    <property type="entry name" value="Probable disease resistance protein At1g63360"/>
    <property type="match status" value="1"/>
</dbReference>
<evidence type="ECO:0000313" key="14">
    <source>
        <dbReference type="EMBL" id="KAL1538104.1"/>
    </source>
</evidence>
<evidence type="ECO:0000256" key="3">
    <source>
        <dbReference type="ARBA" id="ARBA00008894"/>
    </source>
</evidence>
<keyword evidence="15" id="KW-1185">Reference proteome</keyword>
<dbReference type="InterPro" id="IPR055414">
    <property type="entry name" value="LRR_R13L4/SHOC2-like"/>
</dbReference>
<evidence type="ECO:0000256" key="2">
    <source>
        <dbReference type="ARBA" id="ARBA00004496"/>
    </source>
</evidence>
<sequence length="871" mass="99072">MAAYAALLSVMNIIDNLQLHPRPPISLPPTQVESLTKNIKFPQEFLEGYNPHLGYTTEADPLESRIAAAAYAAEDVIESHIVDRIITGDGEKTTSLYEDVEKVFDEMSLIEKEAMEIKQTPRHQLLHAKSTPPDGLSSSIEQKKRMVGADDVLLEMKDKLTSDCRDLRIVPVVGMGGSGKTTLAMSTYQDRLVKEHFHVCAWATISQDFSIREMLVEVLRQLDQYAGENLSEGELGEVLYKHFFGRKYLIVLDDMWSVEAWDGVRRFLPDNKNGSRIVVTTRLSNLASNLPNSNRIEMNLLDEAHSWDLFSSIVFGEEGCPLEMEKIGKKIVRTCKGLPLSIVVIGGFLAKSKRTSEFWESIEENLNSIVNLEGDECCLKILHMSYRQLPVYLKPCFLYMGLFPEDQVIRASRLVKLWVSEGLLKPASGKTLEEIAREYLKDLADRNLILIDELGITGNIKHCKIHDLLRDLCLREARKERFCSVVTRLATPEGMVNAQRRIAISKNEDINDSLSMSVVRSLMWNLELGQVPPPLSFRLLRVLASCRYPLPEFQENMFELVNSRFLAFSAPSPVLEFPLPIGVFWNLQTLIVNGFYTYTAPADIWSMPHIRHVQFRTGLYLPDPPNGHDEVVLGNLQTLERIENFSCSERVVKRIPNIQKLGIYYDYDENLDDDRYCLSNLEFLDKLEICTFRQRMSPREAGSIESLINFPHSLKKLTIEIYQSECWDDILDKIGSLPLLQKLKLLEGSFGEGQWETSKGQFRSLKFLTLESCQDLRVWTTESSHFPCLEQLGLSRLDDLEEIPFDLADISTLGAIKVKFCCESVVVSAKRVLEEHEELYGEAALRVRVRLCGKHEAALESLASPNFRVAY</sequence>
<evidence type="ECO:0000313" key="15">
    <source>
        <dbReference type="Proteomes" id="UP001567538"/>
    </source>
</evidence>
<feature type="domain" description="NB-ARC" evidence="11">
    <location>
        <begin position="155"/>
        <end position="317"/>
    </location>
</feature>
<name>A0ABD1G4K6_SALDI</name>
<reference evidence="14 15" key="1">
    <citation type="submission" date="2024-06" db="EMBL/GenBank/DDBJ databases">
        <title>A chromosome level genome sequence of Diviner's sage (Salvia divinorum).</title>
        <authorList>
            <person name="Ford S.A."/>
            <person name="Ro D.-K."/>
            <person name="Ness R.W."/>
            <person name="Phillips M.A."/>
        </authorList>
    </citation>
    <scope>NUCLEOTIDE SEQUENCE [LARGE SCALE GENOMIC DNA]</scope>
    <source>
        <strain evidence="14">SAF-2024a</strain>
        <tissue evidence="14">Leaf</tissue>
    </source>
</reference>
<evidence type="ECO:0000256" key="1">
    <source>
        <dbReference type="ARBA" id="ARBA00002074"/>
    </source>
</evidence>
<evidence type="ECO:0000256" key="5">
    <source>
        <dbReference type="ARBA" id="ARBA00022614"/>
    </source>
</evidence>
<gene>
    <name evidence="14" type="ORF">AAHA92_26886</name>
</gene>
<dbReference type="InterPro" id="IPR044974">
    <property type="entry name" value="Disease_R_plants"/>
</dbReference>
<dbReference type="SUPFAM" id="SSF52058">
    <property type="entry name" value="L domain-like"/>
    <property type="match status" value="1"/>
</dbReference>
<evidence type="ECO:0000256" key="6">
    <source>
        <dbReference type="ARBA" id="ARBA00022667"/>
    </source>
</evidence>
<dbReference type="InterPro" id="IPR027417">
    <property type="entry name" value="P-loop_NTPase"/>
</dbReference>
<dbReference type="EMBL" id="JBEAFC010000010">
    <property type="protein sequence ID" value="KAL1538104.1"/>
    <property type="molecule type" value="Genomic_DNA"/>
</dbReference>
<keyword evidence="6" id="KW-0381">Hypersensitive response</keyword>
<evidence type="ECO:0000259" key="13">
    <source>
        <dbReference type="Pfam" id="PF23598"/>
    </source>
</evidence>
<dbReference type="PANTHER" id="PTHR23155:SF1152">
    <property type="entry name" value="AAA+ ATPASE DOMAIN-CONTAINING PROTEIN"/>
    <property type="match status" value="1"/>
</dbReference>
<comment type="function">
    <text evidence="1">Confers resistance to late blight (Phytophthora infestans) races carrying the avirulence gene Avr1. Resistance proteins guard the plant against pathogens that contain an appropriate avirulence protein via an indirect interaction with this avirulence protein. That triggers a defense system including the hypersensitive response, which restricts the pathogen growth.</text>
</comment>
<dbReference type="InterPro" id="IPR042197">
    <property type="entry name" value="Apaf_helical"/>
</dbReference>
<keyword evidence="4" id="KW-0963">Cytoplasm</keyword>
<keyword evidence="5" id="KW-0433">Leucine-rich repeat</keyword>
<protein>
    <submittedName>
        <fullName evidence="14">Late blight resistance protein R1A-3 isoform X2</fullName>
    </submittedName>
</protein>
<dbReference type="Pfam" id="PF23559">
    <property type="entry name" value="WHD_DRP"/>
    <property type="match status" value="1"/>
</dbReference>
<dbReference type="Gene3D" id="1.20.5.4130">
    <property type="match status" value="1"/>
</dbReference>
<evidence type="ECO:0000259" key="12">
    <source>
        <dbReference type="Pfam" id="PF23559"/>
    </source>
</evidence>
<dbReference type="FunFam" id="3.40.50.300:FF:001091">
    <property type="entry name" value="Probable disease resistance protein At1g61300"/>
    <property type="match status" value="1"/>
</dbReference>
<organism evidence="14 15">
    <name type="scientific">Salvia divinorum</name>
    <name type="common">Maria pastora</name>
    <name type="synonym">Diviner's sage</name>
    <dbReference type="NCBI Taxonomy" id="28513"/>
    <lineage>
        <taxon>Eukaryota</taxon>
        <taxon>Viridiplantae</taxon>
        <taxon>Streptophyta</taxon>
        <taxon>Embryophyta</taxon>
        <taxon>Tracheophyta</taxon>
        <taxon>Spermatophyta</taxon>
        <taxon>Magnoliopsida</taxon>
        <taxon>eudicotyledons</taxon>
        <taxon>Gunneridae</taxon>
        <taxon>Pentapetalae</taxon>
        <taxon>asterids</taxon>
        <taxon>lamiids</taxon>
        <taxon>Lamiales</taxon>
        <taxon>Lamiaceae</taxon>
        <taxon>Nepetoideae</taxon>
        <taxon>Mentheae</taxon>
        <taxon>Salviinae</taxon>
        <taxon>Salvia</taxon>
        <taxon>Salvia subgen. Calosphace</taxon>
    </lineage>
</organism>
<dbReference type="Pfam" id="PF23598">
    <property type="entry name" value="LRR_14"/>
    <property type="match status" value="1"/>
</dbReference>
<evidence type="ECO:0000259" key="11">
    <source>
        <dbReference type="Pfam" id="PF00931"/>
    </source>
</evidence>
<keyword evidence="8" id="KW-0547">Nucleotide-binding</keyword>
<comment type="caution">
    <text evidence="14">The sequence shown here is derived from an EMBL/GenBank/DDBJ whole genome shotgun (WGS) entry which is preliminary data.</text>
</comment>
<keyword evidence="10" id="KW-0067">ATP-binding</keyword>
<dbReference type="GO" id="GO:0005737">
    <property type="term" value="C:cytoplasm"/>
    <property type="evidence" value="ECO:0007669"/>
    <property type="project" value="UniProtKB-SubCell"/>
</dbReference>
<proteinExistence type="inferred from homology"/>
<evidence type="ECO:0000256" key="4">
    <source>
        <dbReference type="ARBA" id="ARBA00022490"/>
    </source>
</evidence>
<dbReference type="InterPro" id="IPR002182">
    <property type="entry name" value="NB-ARC"/>
</dbReference>
<keyword evidence="9" id="KW-0611">Plant defense</keyword>
<dbReference type="GO" id="GO:0005524">
    <property type="term" value="F:ATP binding"/>
    <property type="evidence" value="ECO:0007669"/>
    <property type="project" value="UniProtKB-KW"/>
</dbReference>
<dbReference type="SUPFAM" id="SSF52540">
    <property type="entry name" value="P-loop containing nucleoside triphosphate hydrolases"/>
    <property type="match status" value="1"/>
</dbReference>
<comment type="subcellular location">
    <subcellularLocation>
        <location evidence="2">Cytoplasm</location>
    </subcellularLocation>
</comment>
<feature type="domain" description="Disease resistance protein winged helix" evidence="12">
    <location>
        <begin position="402"/>
        <end position="473"/>
    </location>
</feature>
<dbReference type="InterPro" id="IPR036388">
    <property type="entry name" value="WH-like_DNA-bd_sf"/>
</dbReference>
<dbReference type="AlphaFoldDB" id="A0ABD1G4K6"/>
<dbReference type="Gene3D" id="1.10.8.430">
    <property type="entry name" value="Helical domain of apoptotic protease-activating factors"/>
    <property type="match status" value="1"/>
</dbReference>
<evidence type="ECO:0000256" key="10">
    <source>
        <dbReference type="ARBA" id="ARBA00022840"/>
    </source>
</evidence>
<dbReference type="Gene3D" id="3.40.50.300">
    <property type="entry name" value="P-loop containing nucleotide triphosphate hydrolases"/>
    <property type="match status" value="1"/>
</dbReference>
<dbReference type="InterPro" id="IPR032675">
    <property type="entry name" value="LRR_dom_sf"/>
</dbReference>
<accession>A0ABD1G4K6</accession>
<feature type="domain" description="Disease resistance R13L4/SHOC-2-like LRR" evidence="13">
    <location>
        <begin position="519"/>
        <end position="822"/>
    </location>
</feature>
<dbReference type="Pfam" id="PF00931">
    <property type="entry name" value="NB-ARC"/>
    <property type="match status" value="1"/>
</dbReference>
<comment type="similarity">
    <text evidence="3">Belongs to the disease resistance NB-LRR family.</text>
</comment>
<dbReference type="GO" id="GO:0009626">
    <property type="term" value="P:plant-type hypersensitive response"/>
    <property type="evidence" value="ECO:0007669"/>
    <property type="project" value="UniProtKB-KW"/>
</dbReference>
<dbReference type="InterPro" id="IPR058922">
    <property type="entry name" value="WHD_DRP"/>
</dbReference>
<evidence type="ECO:0000256" key="8">
    <source>
        <dbReference type="ARBA" id="ARBA00022741"/>
    </source>
</evidence>
<dbReference type="Gene3D" id="3.80.10.10">
    <property type="entry name" value="Ribonuclease Inhibitor"/>
    <property type="match status" value="1"/>
</dbReference>
<dbReference type="PRINTS" id="PR00364">
    <property type="entry name" value="DISEASERSIST"/>
</dbReference>
<dbReference type="Proteomes" id="UP001567538">
    <property type="component" value="Unassembled WGS sequence"/>
</dbReference>
<dbReference type="PANTHER" id="PTHR23155">
    <property type="entry name" value="DISEASE RESISTANCE PROTEIN RP"/>
    <property type="match status" value="1"/>
</dbReference>
<dbReference type="Gene3D" id="1.10.10.10">
    <property type="entry name" value="Winged helix-like DNA-binding domain superfamily/Winged helix DNA-binding domain"/>
    <property type="match status" value="1"/>
</dbReference>
<dbReference type="GO" id="GO:0051607">
    <property type="term" value="P:defense response to virus"/>
    <property type="evidence" value="ECO:0007669"/>
    <property type="project" value="UniProtKB-ARBA"/>
</dbReference>
<evidence type="ECO:0000256" key="9">
    <source>
        <dbReference type="ARBA" id="ARBA00022821"/>
    </source>
</evidence>
<keyword evidence="7" id="KW-0677">Repeat</keyword>
<evidence type="ECO:0000256" key="7">
    <source>
        <dbReference type="ARBA" id="ARBA00022737"/>
    </source>
</evidence>